<proteinExistence type="predicted"/>
<name>A0A8H8V9A4_ORBOL</name>
<dbReference type="PROSITE" id="PS50088">
    <property type="entry name" value="ANK_REPEAT"/>
    <property type="match status" value="1"/>
</dbReference>
<dbReference type="PANTHER" id="PTHR24198:SF165">
    <property type="entry name" value="ANKYRIN REPEAT-CONTAINING PROTEIN-RELATED"/>
    <property type="match status" value="1"/>
</dbReference>
<dbReference type="EMBL" id="WIWT01000036">
    <property type="protein sequence ID" value="KAF3210860.1"/>
    <property type="molecule type" value="Genomic_DNA"/>
</dbReference>
<reference evidence="7" key="1">
    <citation type="submission" date="2019-06" db="EMBL/GenBank/DDBJ databases">
        <authorList>
            <person name="Palmer J.M."/>
        </authorList>
    </citation>
    <scope>NUCLEOTIDE SEQUENCE</scope>
    <source>
        <strain evidence="7">TWF679</strain>
    </source>
</reference>
<evidence type="ECO:0000313" key="8">
    <source>
        <dbReference type="Proteomes" id="UP000614610"/>
    </source>
</evidence>
<dbReference type="PROSITE" id="PS50188">
    <property type="entry name" value="B302_SPRY"/>
    <property type="match status" value="1"/>
</dbReference>
<comment type="caution">
    <text evidence="7">The sequence shown here is derived from an EMBL/GenBank/DDBJ whole genome shotgun (WGS) entry which is preliminary data.</text>
</comment>
<dbReference type="SMART" id="SM00449">
    <property type="entry name" value="SPRY"/>
    <property type="match status" value="1"/>
</dbReference>
<dbReference type="OrthoDB" id="341259at2759"/>
<evidence type="ECO:0000256" key="4">
    <source>
        <dbReference type="SAM" id="Coils"/>
    </source>
</evidence>
<dbReference type="Pfam" id="PF00622">
    <property type="entry name" value="SPRY"/>
    <property type="match status" value="1"/>
</dbReference>
<keyword evidence="1" id="KW-0677">Repeat</keyword>
<evidence type="ECO:0000256" key="5">
    <source>
        <dbReference type="SAM" id="MobiDB-lite"/>
    </source>
</evidence>
<feature type="compositionally biased region" description="Basic and acidic residues" evidence="5">
    <location>
        <begin position="1031"/>
        <end position="1044"/>
    </location>
</feature>
<dbReference type="SUPFAM" id="SSF49899">
    <property type="entry name" value="Concanavalin A-like lectins/glucanases"/>
    <property type="match status" value="1"/>
</dbReference>
<feature type="region of interest" description="Disordered" evidence="5">
    <location>
        <begin position="492"/>
        <end position="514"/>
    </location>
</feature>
<feature type="region of interest" description="Disordered" evidence="5">
    <location>
        <begin position="644"/>
        <end position="671"/>
    </location>
</feature>
<evidence type="ECO:0000256" key="3">
    <source>
        <dbReference type="PROSITE-ProRule" id="PRU00023"/>
    </source>
</evidence>
<dbReference type="InterPro" id="IPR043136">
    <property type="entry name" value="B30.2/SPRY_sf"/>
</dbReference>
<dbReference type="InterPro" id="IPR056884">
    <property type="entry name" value="NPHP3-like_N"/>
</dbReference>
<dbReference type="Gene3D" id="1.25.40.20">
    <property type="entry name" value="Ankyrin repeat-containing domain"/>
    <property type="match status" value="3"/>
</dbReference>
<accession>A0A8H8V9A4</accession>
<dbReference type="InterPro" id="IPR044736">
    <property type="entry name" value="Gid1/RanBPM/SPLA_SPRY"/>
</dbReference>
<gene>
    <name evidence="7" type="ORF">TWF679_006648</name>
</gene>
<dbReference type="InterPro" id="IPR001870">
    <property type="entry name" value="B30.2/SPRY"/>
</dbReference>
<feature type="region of interest" description="Disordered" evidence="5">
    <location>
        <begin position="967"/>
        <end position="1044"/>
    </location>
</feature>
<dbReference type="InterPro" id="IPR003877">
    <property type="entry name" value="SPRY_dom"/>
</dbReference>
<feature type="compositionally biased region" description="Basic and acidic residues" evidence="5">
    <location>
        <begin position="340"/>
        <end position="350"/>
    </location>
</feature>
<dbReference type="SMART" id="SM00248">
    <property type="entry name" value="ANK"/>
    <property type="match status" value="8"/>
</dbReference>
<evidence type="ECO:0000256" key="2">
    <source>
        <dbReference type="ARBA" id="ARBA00023043"/>
    </source>
</evidence>
<dbReference type="Pfam" id="PF12796">
    <property type="entry name" value="Ank_2"/>
    <property type="match status" value="1"/>
</dbReference>
<evidence type="ECO:0000259" key="6">
    <source>
        <dbReference type="PROSITE" id="PS50188"/>
    </source>
</evidence>
<dbReference type="InterPro" id="IPR036770">
    <property type="entry name" value="Ankyrin_rpt-contain_sf"/>
</dbReference>
<dbReference type="CDD" id="cd12885">
    <property type="entry name" value="SPRY_RanBP_like"/>
    <property type="match status" value="1"/>
</dbReference>
<dbReference type="Proteomes" id="UP000614610">
    <property type="component" value="Unassembled WGS sequence"/>
</dbReference>
<feature type="domain" description="B30.2/SPRY" evidence="6">
    <location>
        <begin position="1615"/>
        <end position="1818"/>
    </location>
</feature>
<evidence type="ECO:0000313" key="7">
    <source>
        <dbReference type="EMBL" id="KAF3210860.1"/>
    </source>
</evidence>
<feature type="repeat" description="ANK" evidence="3">
    <location>
        <begin position="1279"/>
        <end position="1317"/>
    </location>
</feature>
<feature type="coiled-coil region" evidence="4">
    <location>
        <begin position="237"/>
        <end position="290"/>
    </location>
</feature>
<feature type="compositionally biased region" description="Basic and acidic residues" evidence="5">
    <location>
        <begin position="644"/>
        <end position="663"/>
    </location>
</feature>
<dbReference type="PANTHER" id="PTHR24198">
    <property type="entry name" value="ANKYRIN REPEAT AND PROTEIN KINASE DOMAIN-CONTAINING PROTEIN"/>
    <property type="match status" value="1"/>
</dbReference>
<dbReference type="InterPro" id="IPR013320">
    <property type="entry name" value="ConA-like_dom_sf"/>
</dbReference>
<feature type="region of interest" description="Disordered" evidence="5">
    <location>
        <begin position="764"/>
        <end position="809"/>
    </location>
</feature>
<sequence>MFAVLQLSTEISNTTGSSNEPETPLWARVSEKPAATESLCWNQAKAQFREKHVQTVSGAQKNELEKHIERFLKNNNRLDETISECRNLKSTADRQYSHTSGSSKFIKKLLDVLVVVKSVGDPLLQCAPESVSVTWNNCGRISEACTSIVTIVLNCRLYENRYQNSDASSRIITSVQQLLSTILDFFWFANKKLRDSKIKRLFKNIFDQTTNEIYQDVITRYKVLREDADLAFQEKVVESLDSLQTQLEQEMKKDKAEIIKYLFPPLQDIASKLEDLADATKDALTEAQVNTKFEKYRKDLNPTKTHLQQLEATTEPLPRGTDHLCKWLFEHQQYQSWERPPSKARLEKEPGLGANPGGRRPSLMIQGSEVVPSPNVAKVANINLFYVKGEPGFGKSVMMAAVVKRLQAGMHNGTNGDAPSYHTGIKEVADKYPVLFFFFKRGDDATQLTSRAFSSLVTQLFDDQYAKTKEEKEKFMMAIDFLRDSALASNKDSLVGRTDPESKEENPPTTSNKDLLKVEAMAREINKTVYIIIDGIDECTNYESEGLVSELIKLGRSKKANFKIIMSSRLNLDLEPQFAKNNDAEAQNKFTTTTYGHGRDLESGAPFYCVTHDDTTILTLTKETNSDDMKEYLRLSLQKLMERRTPEISHPRGVDPHRREGNKRSKKKLEKKIADNAEIIQRKSEGMFTYSAMAITNLGQPSPLTFKERLENLPPGMNSLYSKQLDALTGAERKLVMLTLKRIMWSPTDMGTVEIVEEFKNIYPGENKPVDEKDIDSEDGIVNTDSESIDGSIDGEKDLEGTEDSSSSKTFQVYVGQSGDQSGTRPLLHRAETYPGENPIEKSMRNPEIFDTIFHLGNAGRDFFKFSKDKQTIGFIHKSVRDWFEEESKEAAKSDHAIPSIASLFSRDSKLGGLKLTLPIPWIVIKGQWDSGFQSEKDAQLDILLYIMRVLTHSRFQRMYLPSYEPVENSEGHKNLTEASNNDEALPEEGGAPDTDQQELGGDRQPVLDSEPRPDPQIASILGDMEAEDSETSRNGDDKLLNEDVPKTFHKGPWRCEIHQWVHHMRRIGKLWPRGERKGERWEGLWNLLRTFAKPQNFRRWLIQFFQYWTYPDLRSIYLEQACEITIGVEPVHMAGVLGLEVLMEFIIAEPDANANLQKLSPFKRTPLNFLEILYFPETVNLVLQRGIDLSIQNKNGETVFTTWFTASELNQYPIDHRSDQFKNLAKTLEHLIIRGVDVNQRLNKGVRPLQALIEIGDEKLFELLMDTGKVDVNLCDTHQRTALHTVWKSPNLSPHAQTIIAQKLLDAGADPNAQDHDSRAPLLEAVLSRNSEGVELLLKIEVKDRVNVNVNDEDNDGRTALIAIVIDAYGKSDNKEEIKLIKLLLEHNADVGATDKNSWTAFRHAVYHELWDITEILMAAHSKEKKFDNSYLTQKDIYGKTILHTAAEEGAGVKMAELILRNLTPGEKRDFLEEKEQFNDLTALHRSVELEHPNLDFAICLLEHGANPYATNSKGKSIGDTAFESWMKLRSWPYERLEPVLRNWTKLYLATLQPTTDINNMFLHHAISVGNKNIIQQLAEAGIDPLKKDSENWDAFDWAYACNRQDIIKECFPNIEVDYQLRIEEWKDTFSLITGWDPERSRKGLQLLETDNVFQLAEDSEELKKVEDVDCGFATLTKYPISPYIPEFYYEITILTAKEQKNSLVGIGLAGNGIPLGRFPGWPHLNIATYGFHGDVGCLYNSGVGFGDRRELETGAQSYGIGDTVGCGYDTLSHSIFWTLNGNYLGIGIRGVCHRLYPMVATKDWFSASANFGNDPNKPFKWNGSREMGHPWTEISIIAE</sequence>
<dbReference type="Pfam" id="PF24883">
    <property type="entry name" value="NPHP3_N"/>
    <property type="match status" value="1"/>
</dbReference>
<dbReference type="SUPFAM" id="SSF48403">
    <property type="entry name" value="Ankyrin repeat"/>
    <property type="match status" value="2"/>
</dbReference>
<dbReference type="Gene3D" id="2.60.120.920">
    <property type="match status" value="1"/>
</dbReference>
<organism evidence="7 8">
    <name type="scientific">Orbilia oligospora</name>
    <name type="common">Nematode-trapping fungus</name>
    <name type="synonym">Arthrobotrys oligospora</name>
    <dbReference type="NCBI Taxonomy" id="2813651"/>
    <lineage>
        <taxon>Eukaryota</taxon>
        <taxon>Fungi</taxon>
        <taxon>Dikarya</taxon>
        <taxon>Ascomycota</taxon>
        <taxon>Pezizomycotina</taxon>
        <taxon>Orbiliomycetes</taxon>
        <taxon>Orbiliales</taxon>
        <taxon>Orbiliaceae</taxon>
        <taxon>Orbilia</taxon>
    </lineage>
</organism>
<protein>
    <recommendedName>
        <fullName evidence="6">B30.2/SPRY domain-containing protein</fullName>
    </recommendedName>
</protein>
<dbReference type="InterPro" id="IPR002110">
    <property type="entry name" value="Ankyrin_rpt"/>
</dbReference>
<feature type="region of interest" description="Disordered" evidence="5">
    <location>
        <begin position="338"/>
        <end position="361"/>
    </location>
</feature>
<keyword evidence="2 3" id="KW-0040">ANK repeat</keyword>
<dbReference type="InterPro" id="IPR027417">
    <property type="entry name" value="P-loop_NTPase"/>
</dbReference>
<keyword evidence="4" id="KW-0175">Coiled coil</keyword>
<dbReference type="Gene3D" id="3.40.50.300">
    <property type="entry name" value="P-loop containing nucleotide triphosphate hydrolases"/>
    <property type="match status" value="1"/>
</dbReference>
<dbReference type="SUPFAM" id="SSF52540">
    <property type="entry name" value="P-loop containing nucleoside triphosphate hydrolases"/>
    <property type="match status" value="1"/>
</dbReference>
<evidence type="ECO:0000256" key="1">
    <source>
        <dbReference type="ARBA" id="ARBA00022737"/>
    </source>
</evidence>